<accession>A0A084VMT3</accession>
<proteinExistence type="predicted"/>
<evidence type="ECO:0000313" key="1">
    <source>
        <dbReference type="EMBL" id="KFB39277.1"/>
    </source>
</evidence>
<dbReference type="EMBL" id="ATLV01014624">
    <property type="status" value="NOT_ANNOTATED_CDS"/>
    <property type="molecule type" value="Genomic_DNA"/>
</dbReference>
<reference evidence="2" key="2">
    <citation type="submission" date="2020-05" db="UniProtKB">
        <authorList>
            <consortium name="EnsemblMetazoa"/>
        </authorList>
    </citation>
    <scope>IDENTIFICATION</scope>
</reference>
<dbReference type="VEuPathDB" id="VectorBase:ASIC006629"/>
<reference evidence="1 3" key="1">
    <citation type="journal article" date="2014" name="BMC Genomics">
        <title>Genome sequence of Anopheles sinensis provides insight into genetics basis of mosquito competence for malaria parasites.</title>
        <authorList>
            <person name="Zhou D."/>
            <person name="Zhang D."/>
            <person name="Ding G."/>
            <person name="Shi L."/>
            <person name="Hou Q."/>
            <person name="Ye Y."/>
            <person name="Xu Y."/>
            <person name="Zhou H."/>
            <person name="Xiong C."/>
            <person name="Li S."/>
            <person name="Yu J."/>
            <person name="Hong S."/>
            <person name="Yu X."/>
            <person name="Zou P."/>
            <person name="Chen C."/>
            <person name="Chang X."/>
            <person name="Wang W."/>
            <person name="Lv Y."/>
            <person name="Sun Y."/>
            <person name="Ma L."/>
            <person name="Shen B."/>
            <person name="Zhu C."/>
        </authorList>
    </citation>
    <scope>NUCLEOTIDE SEQUENCE [LARGE SCALE GENOMIC DNA]</scope>
</reference>
<sequence>MSPGGDGAVLNGINTRATLRRCWSERYASGPYRMLTESERFKCCLARCKVINVILLLLTASMKAIMVMGGKPCPVRVRLNTLEQLQNRPPEPE</sequence>
<keyword evidence="3" id="KW-1185">Reference proteome</keyword>
<dbReference type="EnsemblMetazoa" id="ASIC006629-RA">
    <property type="protein sequence ID" value="ASIC006629-PA"/>
    <property type="gene ID" value="ASIC006629"/>
</dbReference>
<dbReference type="EMBL" id="KE524975">
    <property type="protein sequence ID" value="KFB39277.1"/>
    <property type="molecule type" value="Genomic_DNA"/>
</dbReference>
<dbReference type="Proteomes" id="UP000030765">
    <property type="component" value="Unassembled WGS sequence"/>
</dbReference>
<organism evidence="1">
    <name type="scientific">Anopheles sinensis</name>
    <name type="common">Mosquito</name>
    <dbReference type="NCBI Taxonomy" id="74873"/>
    <lineage>
        <taxon>Eukaryota</taxon>
        <taxon>Metazoa</taxon>
        <taxon>Ecdysozoa</taxon>
        <taxon>Arthropoda</taxon>
        <taxon>Hexapoda</taxon>
        <taxon>Insecta</taxon>
        <taxon>Pterygota</taxon>
        <taxon>Neoptera</taxon>
        <taxon>Endopterygota</taxon>
        <taxon>Diptera</taxon>
        <taxon>Nematocera</taxon>
        <taxon>Culicoidea</taxon>
        <taxon>Culicidae</taxon>
        <taxon>Anophelinae</taxon>
        <taxon>Anopheles</taxon>
    </lineage>
</organism>
<protein>
    <submittedName>
        <fullName evidence="1 2">Uncharacterized protein</fullName>
    </submittedName>
</protein>
<name>A0A084VMT3_ANOSI</name>
<dbReference type="AlphaFoldDB" id="A0A084VMT3"/>
<evidence type="ECO:0000313" key="3">
    <source>
        <dbReference type="Proteomes" id="UP000030765"/>
    </source>
</evidence>
<gene>
    <name evidence="1" type="ORF">ZHAS_00006629</name>
</gene>
<evidence type="ECO:0000313" key="2">
    <source>
        <dbReference type="EnsemblMetazoa" id="ASIC006629-PA"/>
    </source>
</evidence>